<reference evidence="1 2" key="1">
    <citation type="submission" date="2019-02" db="EMBL/GenBank/DDBJ databases">
        <title>Deep-cultivation of Planctomycetes and their phenomic and genomic characterization uncovers novel biology.</title>
        <authorList>
            <person name="Wiegand S."/>
            <person name="Jogler M."/>
            <person name="Boedeker C."/>
            <person name="Pinto D."/>
            <person name="Vollmers J."/>
            <person name="Rivas-Marin E."/>
            <person name="Kohn T."/>
            <person name="Peeters S.H."/>
            <person name="Heuer A."/>
            <person name="Rast P."/>
            <person name="Oberbeckmann S."/>
            <person name="Bunk B."/>
            <person name="Jeske O."/>
            <person name="Meyerdierks A."/>
            <person name="Storesund J.E."/>
            <person name="Kallscheuer N."/>
            <person name="Luecker S."/>
            <person name="Lage O.M."/>
            <person name="Pohl T."/>
            <person name="Merkel B.J."/>
            <person name="Hornburger P."/>
            <person name="Mueller R.-W."/>
            <person name="Bruemmer F."/>
            <person name="Labrenz M."/>
            <person name="Spormann A.M."/>
            <person name="Op den Camp H."/>
            <person name="Overmann J."/>
            <person name="Amann R."/>
            <person name="Jetten M.S.M."/>
            <person name="Mascher T."/>
            <person name="Medema M.H."/>
            <person name="Devos D.P."/>
            <person name="Kaster A.-K."/>
            <person name="Ovreas L."/>
            <person name="Rohde M."/>
            <person name="Galperin M.Y."/>
            <person name="Jogler C."/>
        </authorList>
    </citation>
    <scope>NUCLEOTIDE SEQUENCE [LARGE SCALE GENOMIC DNA]</scope>
    <source>
        <strain evidence="1 2">HG15A2</strain>
    </source>
</reference>
<dbReference type="SUPFAM" id="SSF52266">
    <property type="entry name" value="SGNH hydrolase"/>
    <property type="match status" value="1"/>
</dbReference>
<dbReference type="Proteomes" id="UP000319852">
    <property type="component" value="Chromosome"/>
</dbReference>
<organism evidence="1 2">
    <name type="scientific">Adhaeretor mobilis</name>
    <dbReference type="NCBI Taxonomy" id="1930276"/>
    <lineage>
        <taxon>Bacteria</taxon>
        <taxon>Pseudomonadati</taxon>
        <taxon>Planctomycetota</taxon>
        <taxon>Planctomycetia</taxon>
        <taxon>Pirellulales</taxon>
        <taxon>Lacipirellulaceae</taxon>
        <taxon>Adhaeretor</taxon>
    </lineage>
</organism>
<gene>
    <name evidence="1" type="ORF">HG15A2_21250</name>
</gene>
<evidence type="ECO:0000313" key="2">
    <source>
        <dbReference type="Proteomes" id="UP000319852"/>
    </source>
</evidence>
<dbReference type="KEGG" id="amob:HG15A2_21250"/>
<evidence type="ECO:0000313" key="1">
    <source>
        <dbReference type="EMBL" id="QDS98840.1"/>
    </source>
</evidence>
<proteinExistence type="predicted"/>
<dbReference type="InterPro" id="IPR036514">
    <property type="entry name" value="SGNH_hydro_sf"/>
</dbReference>
<protein>
    <submittedName>
        <fullName evidence="1">Uncharacterized protein</fullName>
    </submittedName>
</protein>
<sequence>MKYFLTYLRAILIAYLALWGGELQAINILFYGNSFTNGLGSTESVPNLVRDIATAAGHTTPTVVNAANNGSSFTWHLANNAGVISSGLPISEQWDFAVLQNFSTTPTHLGNVAQHRADSVSLYQQIAAHSPSHTPVLYETWARAPGHNYYTSGVPDFPGGPSEMQAELRNGYLLAAQDIDVSTGGRIARIAEVGSRWEDANWDNLHSDDLYHAQNRGTLLASLEIYSTIYQQQTSGIDLSSVLGELGLSLYEGQFLTSITDGLIPPDPPAPPDQVTLKFDFGETGSPDPKYNVVPWNAQDIEKTIDFVTGVETDISLTISSTAGFNEAGHNPSGTISAGSPASDFFNFNATADSLFGHDSNFNVGEPRSLVEYTLSGLDQNQSYDFTFFASRLGASDNRETQYDVAGDNLGTTFLNPAENLNNIAQLLDIIPDPNGEITLTIQKGPNNTNSAGFFYLGAMDMTSSWVQLADFDSDSDVDGSDFLIWQRGFGINNGATLSQGDVTDDGAVDEEDLRLWNSQYCASSILQPLSSDPVHVVPEPKSLYLLAFGLGIFSLGPSCAKSLSQYVTISYEVSHQ</sequence>
<dbReference type="RefSeq" id="WP_145060109.1">
    <property type="nucleotide sequence ID" value="NZ_CP036263.1"/>
</dbReference>
<dbReference type="GO" id="GO:0016788">
    <property type="term" value="F:hydrolase activity, acting on ester bonds"/>
    <property type="evidence" value="ECO:0007669"/>
    <property type="project" value="UniProtKB-ARBA"/>
</dbReference>
<accession>A0A517MVD2</accession>
<dbReference type="AlphaFoldDB" id="A0A517MVD2"/>
<keyword evidence="2" id="KW-1185">Reference proteome</keyword>
<name>A0A517MVD2_9BACT</name>
<dbReference type="EMBL" id="CP036263">
    <property type="protein sequence ID" value="QDS98840.1"/>
    <property type="molecule type" value="Genomic_DNA"/>
</dbReference>
<dbReference type="Gene3D" id="3.40.50.1110">
    <property type="entry name" value="SGNH hydrolase"/>
    <property type="match status" value="1"/>
</dbReference>
<dbReference type="OrthoDB" id="7443339at2"/>